<comment type="caution">
    <text evidence="1">The sequence shown here is derived from an EMBL/GenBank/DDBJ whole genome shotgun (WGS) entry which is preliminary data.</text>
</comment>
<dbReference type="EMBL" id="LAZR01068171">
    <property type="protein sequence ID" value="KKK50142.1"/>
    <property type="molecule type" value="Genomic_DNA"/>
</dbReference>
<sequence length="134" mass="14577">MASPKVFAMRIARRARQVETGASRMVRATALIINQVIISETPVDTGHAKANWQIGISEPITSEIDEEDPSGSATIERNASTIRQAPPHKDIILSNNVPYIHKLNEGSSSQAPAQFVQLAVATAIVAAKKTRFFR</sequence>
<protein>
    <submittedName>
        <fullName evidence="1">Uncharacterized protein</fullName>
    </submittedName>
</protein>
<dbReference type="AlphaFoldDB" id="A0A0F8W0H6"/>
<organism evidence="1">
    <name type="scientific">marine sediment metagenome</name>
    <dbReference type="NCBI Taxonomy" id="412755"/>
    <lineage>
        <taxon>unclassified sequences</taxon>
        <taxon>metagenomes</taxon>
        <taxon>ecological metagenomes</taxon>
    </lineage>
</organism>
<accession>A0A0F8W0H6</accession>
<name>A0A0F8W0H6_9ZZZZ</name>
<gene>
    <name evidence="1" type="ORF">LCGC14_3127980</name>
</gene>
<reference evidence="1" key="1">
    <citation type="journal article" date="2015" name="Nature">
        <title>Complex archaea that bridge the gap between prokaryotes and eukaryotes.</title>
        <authorList>
            <person name="Spang A."/>
            <person name="Saw J.H."/>
            <person name="Jorgensen S.L."/>
            <person name="Zaremba-Niedzwiedzka K."/>
            <person name="Martijn J."/>
            <person name="Lind A.E."/>
            <person name="van Eijk R."/>
            <person name="Schleper C."/>
            <person name="Guy L."/>
            <person name="Ettema T.J."/>
        </authorList>
    </citation>
    <scope>NUCLEOTIDE SEQUENCE</scope>
</reference>
<proteinExistence type="predicted"/>
<evidence type="ECO:0000313" key="1">
    <source>
        <dbReference type="EMBL" id="KKK50142.1"/>
    </source>
</evidence>